<sequence>MATSNYANPDSLAELSALVERTLLDTGRLFRKNGSMPASTHLQRSIPLYYESFQGALDNLSEQIFIAKAFLERDYDAIKAREAAPQPEDVVMSDADQKGAAEVQPPPAEQPVPIAEPTKLEPKAEEGAVAEVPQPTEVVPESQPSDDAPVKKEKDSGNEASADQGSPGANEAINFDSVLHGEGANSFDLNLDFGNDDMGDQAFLSGTFATTTETSADKPATSAAEDSTNAPAGGGAFDLELQNTGMDSNPFPDQGTGDDIMGPGESSFDDLFMESENLGEDGTGDLNKLEGDSLMNLNELDDNWFN</sequence>
<gene>
    <name evidence="2" type="ORF">N7498_005341</name>
</gene>
<dbReference type="AlphaFoldDB" id="A0A9W9MNA6"/>
<comment type="caution">
    <text evidence="2">The sequence shown here is derived from an EMBL/GenBank/DDBJ whole genome shotgun (WGS) entry which is preliminary data.</text>
</comment>
<feature type="compositionally biased region" description="Basic and acidic residues" evidence="1">
    <location>
        <begin position="148"/>
        <end position="157"/>
    </location>
</feature>
<dbReference type="OrthoDB" id="5409998at2759"/>
<dbReference type="RefSeq" id="XP_058308941.1">
    <property type="nucleotide sequence ID" value="XM_058452403.1"/>
</dbReference>
<reference evidence="2" key="2">
    <citation type="journal article" date="2023" name="IMA Fungus">
        <title>Comparative genomic study of the Penicillium genus elucidates a diverse pangenome and 15 lateral gene transfer events.</title>
        <authorList>
            <person name="Petersen C."/>
            <person name="Sorensen T."/>
            <person name="Nielsen M.R."/>
            <person name="Sondergaard T.E."/>
            <person name="Sorensen J.L."/>
            <person name="Fitzpatrick D.A."/>
            <person name="Frisvad J.C."/>
            <person name="Nielsen K.L."/>
        </authorList>
    </citation>
    <scope>NUCLEOTIDE SEQUENCE</scope>
    <source>
        <strain evidence="2">IBT 15544</strain>
    </source>
</reference>
<keyword evidence="3" id="KW-1185">Reference proteome</keyword>
<evidence type="ECO:0000256" key="1">
    <source>
        <dbReference type="SAM" id="MobiDB-lite"/>
    </source>
</evidence>
<dbReference type="Proteomes" id="UP001150904">
    <property type="component" value="Unassembled WGS sequence"/>
</dbReference>
<accession>A0A9W9MNA6</accession>
<name>A0A9W9MNA6_9EURO</name>
<evidence type="ECO:0000313" key="2">
    <source>
        <dbReference type="EMBL" id="KAJ5204462.1"/>
    </source>
</evidence>
<reference evidence="2" key="1">
    <citation type="submission" date="2022-12" db="EMBL/GenBank/DDBJ databases">
        <authorList>
            <person name="Petersen C."/>
        </authorList>
    </citation>
    <scope>NUCLEOTIDE SEQUENCE</scope>
    <source>
        <strain evidence="2">IBT 15544</strain>
    </source>
</reference>
<protein>
    <submittedName>
        <fullName evidence="2">Uncharacterized protein</fullName>
    </submittedName>
</protein>
<evidence type="ECO:0000313" key="3">
    <source>
        <dbReference type="Proteomes" id="UP001150904"/>
    </source>
</evidence>
<dbReference type="GeneID" id="83179704"/>
<proteinExistence type="predicted"/>
<feature type="region of interest" description="Disordered" evidence="1">
    <location>
        <begin position="82"/>
        <end position="172"/>
    </location>
</feature>
<feature type="region of interest" description="Disordered" evidence="1">
    <location>
        <begin position="210"/>
        <end position="270"/>
    </location>
</feature>
<organism evidence="2 3">
    <name type="scientific">Penicillium cinerascens</name>
    <dbReference type="NCBI Taxonomy" id="70096"/>
    <lineage>
        <taxon>Eukaryota</taxon>
        <taxon>Fungi</taxon>
        <taxon>Dikarya</taxon>
        <taxon>Ascomycota</taxon>
        <taxon>Pezizomycotina</taxon>
        <taxon>Eurotiomycetes</taxon>
        <taxon>Eurotiomycetidae</taxon>
        <taxon>Eurotiales</taxon>
        <taxon>Aspergillaceae</taxon>
        <taxon>Penicillium</taxon>
    </lineage>
</organism>
<dbReference type="EMBL" id="JAPQKR010000012">
    <property type="protein sequence ID" value="KAJ5204462.1"/>
    <property type="molecule type" value="Genomic_DNA"/>
</dbReference>